<protein>
    <submittedName>
        <fullName evidence="8">Na+/H+ antiporter MnhB subunit-related protein</fullName>
    </submittedName>
</protein>
<reference evidence="8 9" key="1">
    <citation type="submission" date="2018-12" db="EMBL/GenBank/DDBJ databases">
        <title>The complete genome of the methanogenic archaea of the candidate phylum Verstraetearchaeota, obtained from the metagenome of underground thermal water.</title>
        <authorList>
            <person name="Kadnikov V.V."/>
            <person name="Mardanov A.V."/>
            <person name="Beletsky A.V."/>
            <person name="Karnachuk O.V."/>
            <person name="Ravin N.V."/>
        </authorList>
    </citation>
    <scope>NUCLEOTIDE SEQUENCE [LARGE SCALE GENOMIC DNA]</scope>
    <source>
        <strain evidence="8">Ch88</strain>
    </source>
</reference>
<keyword evidence="5 6" id="KW-0472">Membrane</keyword>
<feature type="transmembrane region" description="Helical" evidence="6">
    <location>
        <begin position="73"/>
        <end position="91"/>
    </location>
</feature>
<gene>
    <name evidence="8" type="ORF">Metus_1310</name>
</gene>
<evidence type="ECO:0000313" key="8">
    <source>
        <dbReference type="EMBL" id="RWX73336.1"/>
    </source>
</evidence>
<keyword evidence="2" id="KW-1003">Cell membrane</keyword>
<dbReference type="Proteomes" id="UP000288215">
    <property type="component" value="Unassembled WGS sequence"/>
</dbReference>
<keyword evidence="4 6" id="KW-1133">Transmembrane helix</keyword>
<sequence length="256" mass="27929">MKDWRASILGVFFIVLMSSILTYAFLGYPGIGFVRPLGEFYLFNTYNFENQSWWSASPNAVTGLLWDYRGYDTLYETMVFYVGIAAVAMFFEGHAKLRKTGGMTVIVRSSARLIFVFIITSAFAITIFSIKTPGGGFQGGSIMAIAYIAIIVSLSRGFLPEMDLDVEKAHLAKIAGLALIAGLTIVPVVYSLASGSAAYALQNLPKAWAPFGYPTFLGFASLSGGLIIPIQLGEMIHVGMGFTIMFLLLTLKDKED</sequence>
<feature type="domain" description="Na+/H+ antiporter MnhB subunit-related protein" evidence="7">
    <location>
        <begin position="106"/>
        <end position="243"/>
    </location>
</feature>
<evidence type="ECO:0000256" key="3">
    <source>
        <dbReference type="ARBA" id="ARBA00022692"/>
    </source>
</evidence>
<comment type="subcellular location">
    <subcellularLocation>
        <location evidence="1">Cell membrane</location>
        <topology evidence="1">Multi-pass membrane protein</topology>
    </subcellularLocation>
</comment>
<feature type="transmembrane region" description="Helical" evidence="6">
    <location>
        <begin position="111"/>
        <end position="130"/>
    </location>
</feature>
<feature type="transmembrane region" description="Helical" evidence="6">
    <location>
        <begin position="7"/>
        <end position="26"/>
    </location>
</feature>
<evidence type="ECO:0000313" key="9">
    <source>
        <dbReference type="Proteomes" id="UP000288215"/>
    </source>
</evidence>
<evidence type="ECO:0000256" key="1">
    <source>
        <dbReference type="ARBA" id="ARBA00004651"/>
    </source>
</evidence>
<dbReference type="PANTHER" id="PTHR33932">
    <property type="entry name" value="NA(+)/H(+) ANTIPORTER SUBUNIT B"/>
    <property type="match status" value="1"/>
</dbReference>
<dbReference type="AlphaFoldDB" id="A0A3S3S7N7"/>
<dbReference type="EMBL" id="RXGA01000003">
    <property type="protein sequence ID" value="RWX73336.1"/>
    <property type="molecule type" value="Genomic_DNA"/>
</dbReference>
<name>A0A3S3S7N7_METS7</name>
<dbReference type="GO" id="GO:0005886">
    <property type="term" value="C:plasma membrane"/>
    <property type="evidence" value="ECO:0007669"/>
    <property type="project" value="UniProtKB-SubCell"/>
</dbReference>
<proteinExistence type="predicted"/>
<feature type="transmembrane region" description="Helical" evidence="6">
    <location>
        <begin position="210"/>
        <end position="228"/>
    </location>
</feature>
<evidence type="ECO:0000256" key="4">
    <source>
        <dbReference type="ARBA" id="ARBA00022989"/>
    </source>
</evidence>
<evidence type="ECO:0000256" key="2">
    <source>
        <dbReference type="ARBA" id="ARBA00022475"/>
    </source>
</evidence>
<dbReference type="PANTHER" id="PTHR33932:SF4">
    <property type="entry name" value="NA(+)_H(+) ANTIPORTER SUBUNIT B"/>
    <property type="match status" value="1"/>
</dbReference>
<evidence type="ECO:0000256" key="5">
    <source>
        <dbReference type="ARBA" id="ARBA00023136"/>
    </source>
</evidence>
<dbReference type="InterPro" id="IPR050622">
    <property type="entry name" value="CPA3_antiporter_subunitB"/>
</dbReference>
<dbReference type="Pfam" id="PF04039">
    <property type="entry name" value="MnhB"/>
    <property type="match status" value="1"/>
</dbReference>
<accession>A0A3S3S7N7</accession>
<feature type="transmembrane region" description="Helical" evidence="6">
    <location>
        <begin position="136"/>
        <end position="159"/>
    </location>
</feature>
<dbReference type="InterPro" id="IPR007182">
    <property type="entry name" value="MnhB"/>
</dbReference>
<comment type="caution">
    <text evidence="8">The sequence shown here is derived from an EMBL/GenBank/DDBJ whole genome shotgun (WGS) entry which is preliminary data.</text>
</comment>
<keyword evidence="3 6" id="KW-0812">Transmembrane</keyword>
<evidence type="ECO:0000259" key="7">
    <source>
        <dbReference type="Pfam" id="PF04039"/>
    </source>
</evidence>
<organism evidence="8 9">
    <name type="scientific">Methanosuratincola subterraneus</name>
    <dbReference type="NCBI Taxonomy" id="2593994"/>
    <lineage>
        <taxon>Archaea</taxon>
        <taxon>Thermoproteota</taxon>
        <taxon>Methanosuratincolia</taxon>
        <taxon>Candidatus Methanomethylicales</taxon>
        <taxon>Candidatus Methanomethylicaceae</taxon>
        <taxon>Candidatus Methanosuratincola (ex Vanwonterghem et al. 2016)</taxon>
    </lineage>
</organism>
<evidence type="ECO:0000256" key="6">
    <source>
        <dbReference type="SAM" id="Phobius"/>
    </source>
</evidence>
<feature type="transmembrane region" description="Helical" evidence="6">
    <location>
        <begin position="171"/>
        <end position="190"/>
    </location>
</feature>